<feature type="region of interest" description="Disordered" evidence="3">
    <location>
        <begin position="644"/>
        <end position="672"/>
    </location>
</feature>
<dbReference type="InterPro" id="IPR036770">
    <property type="entry name" value="Ankyrin_rpt-contain_sf"/>
</dbReference>
<dbReference type="Proteomes" id="UP000431533">
    <property type="component" value="Unassembled WGS sequence"/>
</dbReference>
<dbReference type="InterPro" id="IPR051248">
    <property type="entry name" value="UPF0507/Ank_repeat_27"/>
</dbReference>
<dbReference type="GeneID" id="41988324"/>
<dbReference type="PANTHER" id="PTHR24170:SF1">
    <property type="entry name" value="DOMAIN PROTEIN, PUTATIVE (AFU_ORTHOLOGUE AFUA_1G09870)-RELATED"/>
    <property type="match status" value="1"/>
</dbReference>
<feature type="domain" description="VPS9" evidence="4">
    <location>
        <begin position="442"/>
        <end position="601"/>
    </location>
</feature>
<dbReference type="GO" id="GO:0097422">
    <property type="term" value="C:tubular endosome"/>
    <property type="evidence" value="ECO:0007669"/>
    <property type="project" value="TreeGrafter"/>
</dbReference>
<dbReference type="PANTHER" id="PTHR24170">
    <property type="entry name" value="ANKYRIN REPEAT DOMAIN-CONTAINING PROTEIN 27"/>
    <property type="match status" value="1"/>
</dbReference>
<dbReference type="GO" id="GO:0005769">
    <property type="term" value="C:early endosome"/>
    <property type="evidence" value="ECO:0007669"/>
    <property type="project" value="TreeGrafter"/>
</dbReference>
<dbReference type="Pfam" id="PF02204">
    <property type="entry name" value="VPS9"/>
    <property type="match status" value="1"/>
</dbReference>
<dbReference type="Pfam" id="PF13857">
    <property type="entry name" value="Ank_5"/>
    <property type="match status" value="1"/>
</dbReference>
<dbReference type="InterPro" id="IPR003123">
    <property type="entry name" value="VPS9"/>
</dbReference>
<proteinExistence type="inferred from homology"/>
<dbReference type="GO" id="GO:0005770">
    <property type="term" value="C:late endosome"/>
    <property type="evidence" value="ECO:0007669"/>
    <property type="project" value="TreeGrafter"/>
</dbReference>
<organism evidence="5 6">
    <name type="scientific">Lachnellula hyalina</name>
    <dbReference type="NCBI Taxonomy" id="1316788"/>
    <lineage>
        <taxon>Eukaryota</taxon>
        <taxon>Fungi</taxon>
        <taxon>Dikarya</taxon>
        <taxon>Ascomycota</taxon>
        <taxon>Pezizomycotina</taxon>
        <taxon>Leotiomycetes</taxon>
        <taxon>Helotiales</taxon>
        <taxon>Lachnaceae</taxon>
        <taxon>Lachnellula</taxon>
    </lineage>
</organism>
<dbReference type="GO" id="GO:0035091">
    <property type="term" value="F:phosphatidylinositol binding"/>
    <property type="evidence" value="ECO:0007669"/>
    <property type="project" value="InterPro"/>
</dbReference>
<dbReference type="SUPFAM" id="SSF48403">
    <property type="entry name" value="Ankyrin repeat"/>
    <property type="match status" value="1"/>
</dbReference>
<feature type="region of interest" description="Disordered" evidence="3">
    <location>
        <begin position="1376"/>
        <end position="1402"/>
    </location>
</feature>
<dbReference type="GO" id="GO:0005886">
    <property type="term" value="C:plasma membrane"/>
    <property type="evidence" value="ECO:0007669"/>
    <property type="project" value="TreeGrafter"/>
</dbReference>
<dbReference type="CDD" id="cd06093">
    <property type="entry name" value="PX_domain"/>
    <property type="match status" value="1"/>
</dbReference>
<gene>
    <name evidence="5" type="ORF">LHYA1_G008126</name>
</gene>
<dbReference type="FunFam" id="1.25.40.20:FF:000443">
    <property type="entry name" value="Putative vps9 domain protein"/>
    <property type="match status" value="1"/>
</dbReference>
<reference evidence="5 6" key="1">
    <citation type="submission" date="2018-05" db="EMBL/GenBank/DDBJ databases">
        <title>Genome sequencing and assembly of the regulated plant pathogen Lachnellula willkommii and related sister species for the development of diagnostic species identification markers.</title>
        <authorList>
            <person name="Giroux E."/>
            <person name="Bilodeau G."/>
        </authorList>
    </citation>
    <scope>NUCLEOTIDE SEQUENCE [LARGE SCALE GENOMIC DNA]</scope>
    <source>
        <strain evidence="5 6">CBS 185.66</strain>
    </source>
</reference>
<accession>A0A8H8TVD1</accession>
<dbReference type="InterPro" id="IPR037191">
    <property type="entry name" value="VPS9_dom_sf"/>
</dbReference>
<evidence type="ECO:0000256" key="1">
    <source>
        <dbReference type="ARBA" id="ARBA00007428"/>
    </source>
</evidence>
<evidence type="ECO:0000256" key="2">
    <source>
        <dbReference type="SAM" id="Coils"/>
    </source>
</evidence>
<evidence type="ECO:0000313" key="5">
    <source>
        <dbReference type="EMBL" id="TVY23232.1"/>
    </source>
</evidence>
<sequence length="1402" mass="156952">MQTNPLPLCTLIAIVSEATLTNLELTAFFCEAYTDCIELLRAIQPVRPLNSLQATQSRSSRYQALCGLRLPHYRTDALRCGPSSWGSNVEYMQPLNPFLCAFFKSNLPTQCTPVHHHILLVPTTDVLLTSRDRESGALYSDLAGSEDFLGSHVLRLPTNHATAAGGKDLPNLRENRGKAKQYTTVNGRTVVVKDAYVYSNKGFKTLNQAQLLSDTIWYPDSLEPRQWLVYYISRPLLGLFEEIKTIPAIIPMRLPNGKPAHLVKAEPQDEPGESANPLPKKKDIKSFNDLLNNFPMIARQMQPGLERMFKEFNGVFDKPLPPPPSASNIPDPVPEGPIAKAMKRARSNSTNSAPGFRSNGHVELRVVEDFFAEDDDDVMRGALETAVTAAIDLFQMVDKQQLSLLGATTDLTGPVVERLIERYVTEQVHDTVLYPRLCALKRPEDIELESKIRQMEFVDISQVGISIQGGQRGKHELNLRLGRAVEEFRKLGVAGSPQQMMDVLLLTLKTVTQLTEPPRESMNGSISEKSGTVLTINADTLVSLLLIVVIRSQVRYLQARLLYMRHFIFIDDVESGEMGYALSTFEAVLSYLARDSGGLRKASRRNYKLWEASKKGKVKDMMSIMEPDRDQSSDEDDEQEPIIEDVIDEDTPWSGVNGHSRRSSRSSGRFSQASTLNHVFPFQIQHEDDEEDEERIPPLRRPKTVTMDTRSMSSSSEMSFRSRATTIDSMTSGIEGDTSIERLSQTQDSFGESVPMMAIQNERPESLKYILSLHEYYPPYVVLEDSNNEGTTLLSAAVQLGHTELIDIILDFVYHSGPESVVRDYLAKQDIRGRSVAHYLFNAPALISRVGRLLPWRQKDRNGQTPLFALCRSYDHGTYRSMVEAALVAATSAQGDDEPLHLDDHIDAKGNTLLHIVNDTQIALRILLQCDCDVNATNDKKFTPLMVASKYGRLEMVRALFGDPRVDLFAKELRGLTAVELAKDDDVRNRIDDLILFSGQPAADGRITAVVRSFFVEDGTIRLVVKSGAPSQNASFTVTTCRRSLADFEHLAKLLALENPASWLPSISGMRSPFQFPSKPSRAVLRDIQIRLNGFLKILLSHSTFSTHEMLWEFFLVPDIQADMMEQRSKLKAETRIEKVREEFEPVDDLRDVEQFVDHARDMVRSVNYSTKSVARRTNMMRVVTTDLYDAVGIASKAISTLESLPQTHVSALDAYVKTLAPSSSSPYTTFHATMLSIHSTIIAMLLSLSRPTSLITSINVSQKLIERSYNSLSRSTRWPLGLLDETRQRLNEEKEEKVRKTKEEAHELGKELRYTQQVVASELAGWQDLHEKMGRKAVQDLARGMLTKEQTALEGMKRAMRKLKVQLVMASAPKPNMDAEVNGSIEAELPNVGVSGSSSGA</sequence>
<dbReference type="GO" id="GO:0045022">
    <property type="term" value="P:early endosome to late endosome transport"/>
    <property type="evidence" value="ECO:0007669"/>
    <property type="project" value="TreeGrafter"/>
</dbReference>
<dbReference type="EMBL" id="QGMH01000194">
    <property type="protein sequence ID" value="TVY23232.1"/>
    <property type="molecule type" value="Genomic_DNA"/>
</dbReference>
<dbReference type="GO" id="GO:0005085">
    <property type="term" value="F:guanyl-nucleotide exchange factor activity"/>
    <property type="evidence" value="ECO:0007669"/>
    <property type="project" value="TreeGrafter"/>
</dbReference>
<dbReference type="InterPro" id="IPR036871">
    <property type="entry name" value="PX_dom_sf"/>
</dbReference>
<dbReference type="FunFam" id="1.20.1050.80:FF:000009">
    <property type="entry name" value="VPS9 domain protein, putative"/>
    <property type="match status" value="1"/>
</dbReference>
<keyword evidence="6" id="KW-1185">Reference proteome</keyword>
<dbReference type="SUPFAM" id="SSF109993">
    <property type="entry name" value="VPS9 domain"/>
    <property type="match status" value="1"/>
</dbReference>
<evidence type="ECO:0000259" key="4">
    <source>
        <dbReference type="PROSITE" id="PS51205"/>
    </source>
</evidence>
<dbReference type="GO" id="GO:0000149">
    <property type="term" value="F:SNARE binding"/>
    <property type="evidence" value="ECO:0007669"/>
    <property type="project" value="TreeGrafter"/>
</dbReference>
<evidence type="ECO:0000313" key="6">
    <source>
        <dbReference type="Proteomes" id="UP000431533"/>
    </source>
</evidence>
<comment type="caution">
    <text evidence="5">The sequence shown here is derived from an EMBL/GenBank/DDBJ whole genome shotgun (WGS) entry which is preliminary data.</text>
</comment>
<evidence type="ECO:0000256" key="3">
    <source>
        <dbReference type="SAM" id="MobiDB-lite"/>
    </source>
</evidence>
<dbReference type="InterPro" id="IPR002110">
    <property type="entry name" value="Ankyrin_rpt"/>
</dbReference>
<name>A0A8H8TVD1_9HELO</name>
<feature type="coiled-coil region" evidence="2">
    <location>
        <begin position="1281"/>
        <end position="1312"/>
    </location>
</feature>
<dbReference type="OrthoDB" id="7464126at2759"/>
<dbReference type="Gene3D" id="1.25.40.20">
    <property type="entry name" value="Ankyrin repeat-containing domain"/>
    <property type="match status" value="1"/>
</dbReference>
<dbReference type="PROSITE" id="PS51205">
    <property type="entry name" value="VPS9"/>
    <property type="match status" value="1"/>
</dbReference>
<protein>
    <submittedName>
        <fullName evidence="5">UPF0507 protein</fullName>
    </submittedName>
</protein>
<dbReference type="Gene3D" id="1.20.1050.80">
    <property type="entry name" value="VPS9 domain"/>
    <property type="match status" value="1"/>
</dbReference>
<comment type="similarity">
    <text evidence="1">Belongs to the UPF0507 family.</text>
</comment>
<dbReference type="RefSeq" id="XP_031002020.1">
    <property type="nucleotide sequence ID" value="XM_031153047.1"/>
</dbReference>
<dbReference type="GO" id="GO:0030133">
    <property type="term" value="C:transport vesicle"/>
    <property type="evidence" value="ECO:0007669"/>
    <property type="project" value="TreeGrafter"/>
</dbReference>
<keyword evidence="2" id="KW-0175">Coiled coil</keyword>
<dbReference type="SUPFAM" id="SSF64268">
    <property type="entry name" value="PX domain"/>
    <property type="match status" value="1"/>
</dbReference>